<keyword evidence="7 10" id="KW-0472">Membrane</keyword>
<feature type="domain" description="Glycosyltransferase family 28 N-terminal" evidence="11">
    <location>
        <begin position="9"/>
        <end position="149"/>
    </location>
</feature>
<evidence type="ECO:0000256" key="1">
    <source>
        <dbReference type="ARBA" id="ARBA00022475"/>
    </source>
</evidence>
<feature type="binding site" evidence="10">
    <location>
        <position position="175"/>
    </location>
    <ligand>
        <name>UDP-N-acetyl-alpha-D-glucosamine</name>
        <dbReference type="ChEBI" id="CHEBI:57705"/>
    </ligand>
</feature>
<evidence type="ECO:0000256" key="5">
    <source>
        <dbReference type="ARBA" id="ARBA00022960"/>
    </source>
</evidence>
<keyword evidence="1 10" id="KW-1003">Cell membrane</keyword>
<evidence type="ECO:0000256" key="6">
    <source>
        <dbReference type="ARBA" id="ARBA00022984"/>
    </source>
</evidence>
<dbReference type="GO" id="GO:0008360">
    <property type="term" value="P:regulation of cell shape"/>
    <property type="evidence" value="ECO:0007669"/>
    <property type="project" value="UniProtKB-KW"/>
</dbReference>
<sequence>MPTTEKRTILVASGASGGHLFPALSVAQALCEAEGTRPAFAVKVILGGNKFLDVVERTGLPYVRLPAAAFNDRGPLGILWAFGKLARGFFKALKLVVREKPVAVFGTGGYATVALMLAAKLRGVPTIIHEQNVLPGRANRFLSRFADVVVLTFEESLAYLPSVKGRVVVAGTPLREEILEAARAKKAKDTDVFNLLVLGGSQGARILSEVVPEMVGMLPPADRARLHVVQQVRADDFERVTATYAKQGLGGVTVETFFTDMPKRYAEADIVIGRSGVGTVLECATMGVPAIYVPLELADGHQKLNASVAEKVGAAVVVEQPYFTPANLLVHVRALMQDKVRLDAMAKAALGLARPDATRVVAQVVAEAVKN</sequence>
<dbReference type="CDD" id="cd03785">
    <property type="entry name" value="GT28_MurG"/>
    <property type="match status" value="1"/>
</dbReference>
<comment type="catalytic activity">
    <reaction evidence="10">
        <text>di-trans,octa-cis-undecaprenyl diphospho-N-acetyl-alpha-D-muramoyl-L-alanyl-D-glutamyl-meso-2,6-diaminopimeloyl-D-alanyl-D-alanine + UDP-N-acetyl-alpha-D-glucosamine = di-trans,octa-cis-undecaprenyl diphospho-[N-acetyl-alpha-D-glucosaminyl-(1-&gt;4)]-N-acetyl-alpha-D-muramoyl-L-alanyl-D-glutamyl-meso-2,6-diaminopimeloyl-D-alanyl-D-alanine + UDP + H(+)</text>
        <dbReference type="Rhea" id="RHEA:31227"/>
        <dbReference type="ChEBI" id="CHEBI:15378"/>
        <dbReference type="ChEBI" id="CHEBI:57705"/>
        <dbReference type="ChEBI" id="CHEBI:58223"/>
        <dbReference type="ChEBI" id="CHEBI:61387"/>
        <dbReference type="ChEBI" id="CHEBI:61388"/>
        <dbReference type="EC" id="2.4.1.227"/>
    </reaction>
</comment>
<dbReference type="InterPro" id="IPR004276">
    <property type="entry name" value="GlycoTrans_28_N"/>
</dbReference>
<evidence type="ECO:0000256" key="8">
    <source>
        <dbReference type="ARBA" id="ARBA00023306"/>
    </source>
</evidence>
<dbReference type="SUPFAM" id="SSF53756">
    <property type="entry name" value="UDP-Glycosyltransferase/glycogen phosphorylase"/>
    <property type="match status" value="1"/>
</dbReference>
<dbReference type="Gene3D" id="3.40.50.2000">
    <property type="entry name" value="Glycogen Phosphorylase B"/>
    <property type="match status" value="2"/>
</dbReference>
<organism evidence="13 14">
    <name type="scientific">Blastochloris viridis</name>
    <name type="common">Rhodopseudomonas viridis</name>
    <dbReference type="NCBI Taxonomy" id="1079"/>
    <lineage>
        <taxon>Bacteria</taxon>
        <taxon>Pseudomonadati</taxon>
        <taxon>Pseudomonadota</taxon>
        <taxon>Alphaproteobacteria</taxon>
        <taxon>Hyphomicrobiales</taxon>
        <taxon>Blastochloridaceae</taxon>
        <taxon>Blastochloris</taxon>
    </lineage>
</organism>
<keyword evidence="2 10" id="KW-0132">Cell division</keyword>
<evidence type="ECO:0000256" key="2">
    <source>
        <dbReference type="ARBA" id="ARBA00022618"/>
    </source>
</evidence>
<keyword evidence="6 10" id="KW-0573">Peptidoglycan synthesis</keyword>
<comment type="function">
    <text evidence="10">Cell wall formation. Catalyzes the transfer of a GlcNAc subunit on undecaprenyl-pyrophosphoryl-MurNAc-pentapeptide (lipid intermediate I) to form undecaprenyl-pyrophosphoryl-MurNAc-(pentapeptide)GlcNAc (lipid intermediate II).</text>
</comment>
<feature type="binding site" evidence="10">
    <location>
        <position position="201"/>
    </location>
    <ligand>
        <name>UDP-N-acetyl-alpha-D-glucosamine</name>
        <dbReference type="ChEBI" id="CHEBI:57705"/>
    </ligand>
</feature>
<accession>A0A6N4R051</accession>
<dbReference type="EMBL" id="VAFM01000002">
    <property type="protein sequence ID" value="TKW60652.1"/>
    <property type="molecule type" value="Genomic_DNA"/>
</dbReference>
<evidence type="ECO:0000259" key="11">
    <source>
        <dbReference type="Pfam" id="PF03033"/>
    </source>
</evidence>
<dbReference type="NCBIfam" id="TIGR01133">
    <property type="entry name" value="murG"/>
    <property type="match status" value="1"/>
</dbReference>
<comment type="caution">
    <text evidence="13">The sequence shown here is derived from an EMBL/GenBank/DDBJ whole genome shotgun (WGS) entry which is preliminary data.</text>
</comment>
<reference evidence="13 14" key="1">
    <citation type="journal article" date="2017" name="Nat. Commun.">
        <title>In situ click chemistry generation of cyclooxygenase-2 inhibitors.</title>
        <authorList>
            <person name="Bhardwaj A."/>
            <person name="Kaur J."/>
            <person name="Wuest M."/>
            <person name="Wuest F."/>
        </authorList>
    </citation>
    <scope>NUCLEOTIDE SEQUENCE [LARGE SCALE GENOMIC DNA]</scope>
    <source>
        <strain evidence="13">S2_018_000_R2_106</strain>
    </source>
</reference>
<dbReference type="Pfam" id="PF04101">
    <property type="entry name" value="Glyco_tran_28_C"/>
    <property type="match status" value="1"/>
</dbReference>
<comment type="subcellular location">
    <subcellularLocation>
        <location evidence="10">Cell membrane</location>
        <topology evidence="10">Peripheral membrane protein</topology>
        <orientation evidence="10">Cytoplasmic side</orientation>
    </subcellularLocation>
</comment>
<comment type="pathway">
    <text evidence="10">Cell wall biogenesis; peptidoglycan biosynthesis.</text>
</comment>
<feature type="binding site" evidence="10">
    <location>
        <begin position="16"/>
        <end position="18"/>
    </location>
    <ligand>
        <name>UDP-N-acetyl-alpha-D-glucosamine</name>
        <dbReference type="ChEBI" id="CHEBI:57705"/>
    </ligand>
</feature>
<dbReference type="GO" id="GO:0050511">
    <property type="term" value="F:undecaprenyldiphospho-muramoylpentapeptide beta-N-acetylglucosaminyltransferase activity"/>
    <property type="evidence" value="ECO:0007669"/>
    <property type="project" value="UniProtKB-UniRule"/>
</dbReference>
<dbReference type="GO" id="GO:0051301">
    <property type="term" value="P:cell division"/>
    <property type="evidence" value="ECO:0007669"/>
    <property type="project" value="UniProtKB-KW"/>
</dbReference>
<dbReference type="Proteomes" id="UP000320948">
    <property type="component" value="Unassembled WGS sequence"/>
</dbReference>
<keyword evidence="4 10" id="KW-0808">Transferase</keyword>
<keyword evidence="3 10" id="KW-0328">Glycosyltransferase</keyword>
<protein>
    <recommendedName>
        <fullName evidence="10">UDP-N-acetylglucosamine--N-acetylmuramyl-(pentapeptide) pyrophosphoryl-undecaprenol N-acetylglucosamine transferase</fullName>
        <ecNumber evidence="10">2.4.1.227</ecNumber>
    </recommendedName>
    <alternativeName>
        <fullName evidence="10">Undecaprenyl-PP-MurNAc-pentapeptide-UDPGlcNAc GlcNAc transferase</fullName>
    </alternativeName>
</protein>
<name>A0A6N4R051_BLAVI</name>
<dbReference type="GO" id="GO:0009252">
    <property type="term" value="P:peptidoglycan biosynthetic process"/>
    <property type="evidence" value="ECO:0007669"/>
    <property type="project" value="UniProtKB-UniRule"/>
</dbReference>
<evidence type="ECO:0000256" key="4">
    <source>
        <dbReference type="ARBA" id="ARBA00022679"/>
    </source>
</evidence>
<evidence type="ECO:0000256" key="7">
    <source>
        <dbReference type="ARBA" id="ARBA00023136"/>
    </source>
</evidence>
<feature type="binding site" evidence="10">
    <location>
        <position position="302"/>
    </location>
    <ligand>
        <name>UDP-N-acetyl-alpha-D-glucosamine</name>
        <dbReference type="ChEBI" id="CHEBI:57705"/>
    </ligand>
</feature>
<dbReference type="Pfam" id="PF03033">
    <property type="entry name" value="Glyco_transf_28"/>
    <property type="match status" value="1"/>
</dbReference>
<keyword evidence="9 10" id="KW-0961">Cell wall biogenesis/degradation</keyword>
<evidence type="ECO:0000259" key="12">
    <source>
        <dbReference type="Pfam" id="PF04101"/>
    </source>
</evidence>
<dbReference type="EC" id="2.4.1.227" evidence="10"/>
<evidence type="ECO:0000256" key="10">
    <source>
        <dbReference type="HAMAP-Rule" id="MF_00033"/>
    </source>
</evidence>
<dbReference type="HAMAP" id="MF_00033">
    <property type="entry name" value="MurG"/>
    <property type="match status" value="1"/>
</dbReference>
<keyword evidence="5 10" id="KW-0133">Cell shape</keyword>
<dbReference type="GO" id="GO:0071555">
    <property type="term" value="P:cell wall organization"/>
    <property type="evidence" value="ECO:0007669"/>
    <property type="project" value="UniProtKB-KW"/>
</dbReference>
<dbReference type="PANTHER" id="PTHR21015:SF22">
    <property type="entry name" value="GLYCOSYLTRANSFERASE"/>
    <property type="match status" value="1"/>
</dbReference>
<dbReference type="AlphaFoldDB" id="A0A6N4R051"/>
<gene>
    <name evidence="10 13" type="primary">murG</name>
    <name evidence="13" type="ORF">DI628_07065</name>
</gene>
<dbReference type="GO" id="GO:0005975">
    <property type="term" value="P:carbohydrate metabolic process"/>
    <property type="evidence" value="ECO:0007669"/>
    <property type="project" value="InterPro"/>
</dbReference>
<evidence type="ECO:0000313" key="14">
    <source>
        <dbReference type="Proteomes" id="UP000320948"/>
    </source>
</evidence>
<feature type="binding site" evidence="10">
    <location>
        <position position="132"/>
    </location>
    <ligand>
        <name>UDP-N-acetyl-alpha-D-glucosamine</name>
        <dbReference type="ChEBI" id="CHEBI:57705"/>
    </ligand>
</feature>
<dbReference type="GO" id="GO:0005886">
    <property type="term" value="C:plasma membrane"/>
    <property type="evidence" value="ECO:0007669"/>
    <property type="project" value="UniProtKB-SubCell"/>
</dbReference>
<evidence type="ECO:0000256" key="9">
    <source>
        <dbReference type="ARBA" id="ARBA00023316"/>
    </source>
</evidence>
<keyword evidence="8 10" id="KW-0131">Cell cycle</keyword>
<comment type="similarity">
    <text evidence="10">Belongs to the glycosyltransferase 28 family. MurG subfamily.</text>
</comment>
<dbReference type="UniPathway" id="UPA00219"/>
<dbReference type="PANTHER" id="PTHR21015">
    <property type="entry name" value="UDP-N-ACETYLGLUCOSAMINE--N-ACETYLMURAMYL-(PENTAPEPTIDE) PYROPHOSPHORYL-UNDECAPRENOL N-ACETYLGLUCOSAMINE TRANSFERASE 1"/>
    <property type="match status" value="1"/>
</dbReference>
<dbReference type="InterPro" id="IPR006009">
    <property type="entry name" value="GlcNAc_MurG"/>
</dbReference>
<feature type="domain" description="Glycosyl transferase family 28 C-terminal" evidence="12">
    <location>
        <begin position="195"/>
        <end position="356"/>
    </location>
</feature>
<evidence type="ECO:0000313" key="13">
    <source>
        <dbReference type="EMBL" id="TKW60652.1"/>
    </source>
</evidence>
<dbReference type="InterPro" id="IPR007235">
    <property type="entry name" value="Glyco_trans_28_C"/>
</dbReference>
<evidence type="ECO:0000256" key="3">
    <source>
        <dbReference type="ARBA" id="ARBA00022676"/>
    </source>
</evidence>
<comment type="caution">
    <text evidence="10">Lacks conserved residue(s) required for the propagation of feature annotation.</text>
</comment>
<proteinExistence type="inferred from homology"/>